<dbReference type="Proteomes" id="UP000238563">
    <property type="component" value="Unassembled WGS sequence"/>
</dbReference>
<sequence length="194" mass="21125">MWSYVRNLSSKARAWITAGLGTFAALAVAVALGVFEAQPQAAVSQILPGQPFDAGKWRIRPLKAWVTNQKIYGLTPKPDQKALVLEVELMNRTARSDKGYYGTVHLPPAIEAKAEKPMIYLARDDALMPSLQPGLAEKMAYVWLMPAAAAPEGRIDFSIEAEKFKPRDNLYGMPGWFNAYTAAKASLALAGGEG</sequence>
<name>A0A2S9JA55_9HYPH</name>
<accession>A0A2S9JA55</accession>
<organism evidence="1 2">
    <name type="scientific">Phyllobacterium myrsinacearum</name>
    <dbReference type="NCBI Taxonomy" id="28101"/>
    <lineage>
        <taxon>Bacteria</taxon>
        <taxon>Pseudomonadati</taxon>
        <taxon>Pseudomonadota</taxon>
        <taxon>Alphaproteobacteria</taxon>
        <taxon>Hyphomicrobiales</taxon>
        <taxon>Phyllobacteriaceae</taxon>
        <taxon>Phyllobacterium</taxon>
    </lineage>
</organism>
<dbReference type="EMBL" id="PVBT01000010">
    <property type="protein sequence ID" value="PRD49675.1"/>
    <property type="molecule type" value="Genomic_DNA"/>
</dbReference>
<reference evidence="1 2" key="1">
    <citation type="submission" date="2018-02" db="EMBL/GenBank/DDBJ databases">
        <title>The draft genome of Phyllobacterium myrsinacearum DSM5892.</title>
        <authorList>
            <person name="Li L."/>
            <person name="Liu L."/>
            <person name="Zhang X."/>
            <person name="Wang T."/>
        </authorList>
    </citation>
    <scope>NUCLEOTIDE SEQUENCE [LARGE SCALE GENOMIC DNA]</scope>
    <source>
        <strain evidence="1 2">DSM 5892</strain>
    </source>
</reference>
<evidence type="ECO:0000313" key="2">
    <source>
        <dbReference type="Proteomes" id="UP000238563"/>
    </source>
</evidence>
<comment type="caution">
    <text evidence="1">The sequence shown here is derived from an EMBL/GenBank/DDBJ whole genome shotgun (WGS) entry which is preliminary data.</text>
</comment>
<protein>
    <submittedName>
        <fullName evidence="1">Uncharacterized protein</fullName>
    </submittedName>
</protein>
<dbReference type="OrthoDB" id="5998046at2"/>
<dbReference type="AlphaFoldDB" id="A0A2S9JA55"/>
<evidence type="ECO:0000313" key="1">
    <source>
        <dbReference type="EMBL" id="PRD49675.1"/>
    </source>
</evidence>
<proteinExistence type="predicted"/>
<dbReference type="RefSeq" id="WP_105737916.1">
    <property type="nucleotide sequence ID" value="NZ_PVBT01000010.1"/>
</dbReference>
<keyword evidence="2" id="KW-1185">Reference proteome</keyword>
<gene>
    <name evidence="1" type="ORF">C5750_24960</name>
</gene>